<proteinExistence type="predicted"/>
<name>A0A939NQJ5_KLEPN</name>
<accession>A0A939NQJ5</accession>
<reference evidence="1" key="1">
    <citation type="submission" date="2021-03" db="EMBL/GenBank/DDBJ databases">
        <title>Molecular epidemiology and mechanisms of colistin and carbapenem resistance in Enterobacteriaceae from clinical isolates, the environment and porcine samples in Pretoria, South Africa.</title>
        <authorList>
            <person name="Bogoshi D."/>
            <person name="Mbelle N.M."/>
            <person name="Naidoo V."/>
            <person name="Osei Sekyere J."/>
        </authorList>
    </citation>
    <scope>NUCLEOTIDE SEQUENCE</scope>
    <source>
        <strain evidence="1">C034</strain>
    </source>
</reference>
<dbReference type="EMBL" id="JAGETO010000219">
    <property type="protein sequence ID" value="MBO2029669.1"/>
    <property type="molecule type" value="Genomic_DNA"/>
</dbReference>
<dbReference type="Proteomes" id="UP000664620">
    <property type="component" value="Unassembled WGS sequence"/>
</dbReference>
<protein>
    <submittedName>
        <fullName evidence="1">Uncharacterized protein</fullName>
    </submittedName>
</protein>
<sequence>MDIIDHPEALTVLIFWGKSFTCIPPRFVEATGPGMPEMNEKVRVLNRR</sequence>
<evidence type="ECO:0000313" key="1">
    <source>
        <dbReference type="EMBL" id="MBO2029669.1"/>
    </source>
</evidence>
<organism evidence="1 2">
    <name type="scientific">Klebsiella pneumoniae</name>
    <dbReference type="NCBI Taxonomy" id="573"/>
    <lineage>
        <taxon>Bacteria</taxon>
        <taxon>Pseudomonadati</taxon>
        <taxon>Pseudomonadota</taxon>
        <taxon>Gammaproteobacteria</taxon>
        <taxon>Enterobacterales</taxon>
        <taxon>Enterobacteriaceae</taxon>
        <taxon>Klebsiella/Raoultella group</taxon>
        <taxon>Klebsiella</taxon>
        <taxon>Klebsiella pneumoniae complex</taxon>
    </lineage>
</organism>
<gene>
    <name evidence="1" type="ORF">J4734_26410</name>
</gene>
<comment type="caution">
    <text evidence="1">The sequence shown here is derived from an EMBL/GenBank/DDBJ whole genome shotgun (WGS) entry which is preliminary data.</text>
</comment>
<dbReference type="AlphaFoldDB" id="A0A939NQJ5"/>
<evidence type="ECO:0000313" key="2">
    <source>
        <dbReference type="Proteomes" id="UP000664620"/>
    </source>
</evidence>